<organism evidence="1 2">
    <name type="scientific">Pantoea rodasii</name>
    <dbReference type="NCBI Taxonomy" id="1076549"/>
    <lineage>
        <taxon>Bacteria</taxon>
        <taxon>Pseudomonadati</taxon>
        <taxon>Pseudomonadota</taxon>
        <taxon>Gammaproteobacteria</taxon>
        <taxon>Enterobacterales</taxon>
        <taxon>Erwiniaceae</taxon>
        <taxon>Pantoea</taxon>
    </lineage>
</organism>
<sequence length="73" mass="8193">MLVRGVTVAMFMISRDVTSRRFYPGAMPLQKLPPTVFFGEFLAYSLTVVLMTTESAAKVSEIDFSQAVVWLRS</sequence>
<dbReference type="EMBL" id="JTJJ01000140">
    <property type="protein sequence ID" value="KHJ65336.1"/>
    <property type="molecule type" value="Genomic_DNA"/>
</dbReference>
<dbReference type="AlphaFoldDB" id="A0A0B1R0Y6"/>
<accession>A0A0B1R0Y6</accession>
<protein>
    <submittedName>
        <fullName evidence="1">Uncharacterized protein</fullName>
    </submittedName>
</protein>
<name>A0A0B1R0Y6_9GAMM</name>
<evidence type="ECO:0000313" key="1">
    <source>
        <dbReference type="EMBL" id="KHJ65336.1"/>
    </source>
</evidence>
<comment type="caution">
    <text evidence="1">The sequence shown here is derived from an EMBL/GenBank/DDBJ whole genome shotgun (WGS) entry which is preliminary data.</text>
</comment>
<gene>
    <name evidence="1" type="ORF">QU24_25160</name>
</gene>
<proteinExistence type="predicted"/>
<reference evidence="1 2" key="1">
    <citation type="submission" date="2014-11" db="EMBL/GenBank/DDBJ databases">
        <title>Genome sequencing of Pantoea rodasii ND03.</title>
        <authorList>
            <person name="Muhamad Yunos N.Y."/>
            <person name="Chan K.-G."/>
        </authorList>
    </citation>
    <scope>NUCLEOTIDE SEQUENCE [LARGE SCALE GENOMIC DNA]</scope>
    <source>
        <strain evidence="1 2">ND03</strain>
    </source>
</reference>
<evidence type="ECO:0000313" key="2">
    <source>
        <dbReference type="Proteomes" id="UP000030853"/>
    </source>
</evidence>
<dbReference type="Proteomes" id="UP000030853">
    <property type="component" value="Unassembled WGS sequence"/>
</dbReference>